<evidence type="ECO:0000256" key="1">
    <source>
        <dbReference type="SAM" id="Coils"/>
    </source>
</evidence>
<dbReference type="EMBL" id="CM009756">
    <property type="protein sequence ID" value="PUZ44425.1"/>
    <property type="molecule type" value="Genomic_DNA"/>
</dbReference>
<evidence type="ECO:0000313" key="3">
    <source>
        <dbReference type="Proteomes" id="UP000244336"/>
    </source>
</evidence>
<accession>A0A2T7CM64</accession>
<keyword evidence="3" id="KW-1185">Reference proteome</keyword>
<dbReference type="AlphaFoldDB" id="A0A2T7CM64"/>
<proteinExistence type="predicted"/>
<sequence length="113" mass="12824">MENMREDVVADEKPRLPSAEVVSKVLSQNSCNTTFMKNAAIEEALREELAAEKQGSVFLQQEMEELKKKTEAADEAPVRTQRQYEELKKQQEESNLIVTRLLTMNNPGISSQP</sequence>
<keyword evidence="1" id="KW-0175">Coiled coil</keyword>
<reference evidence="2 3" key="1">
    <citation type="submission" date="2018-04" db="EMBL/GenBank/DDBJ databases">
        <title>WGS assembly of Panicum hallii var. hallii HAL2.</title>
        <authorList>
            <person name="Lovell J."/>
            <person name="Jenkins J."/>
            <person name="Lowry D."/>
            <person name="Mamidi S."/>
            <person name="Sreedasyam A."/>
            <person name="Weng X."/>
            <person name="Barry K."/>
            <person name="Bonette J."/>
            <person name="Campitelli B."/>
            <person name="Daum C."/>
            <person name="Gordon S."/>
            <person name="Gould B."/>
            <person name="Lipzen A."/>
            <person name="MacQueen A."/>
            <person name="Palacio-Mejia J."/>
            <person name="Plott C."/>
            <person name="Shakirov E."/>
            <person name="Shu S."/>
            <person name="Yoshinaga Y."/>
            <person name="Zane M."/>
            <person name="Rokhsar D."/>
            <person name="Grimwood J."/>
            <person name="Schmutz J."/>
            <person name="Juenger T."/>
        </authorList>
    </citation>
    <scope>NUCLEOTIDE SEQUENCE [LARGE SCALE GENOMIC DNA]</scope>
    <source>
        <strain evidence="3">cv. HAL2</strain>
    </source>
</reference>
<organism evidence="2 3">
    <name type="scientific">Panicum hallii var. hallii</name>
    <dbReference type="NCBI Taxonomy" id="1504633"/>
    <lineage>
        <taxon>Eukaryota</taxon>
        <taxon>Viridiplantae</taxon>
        <taxon>Streptophyta</taxon>
        <taxon>Embryophyta</taxon>
        <taxon>Tracheophyta</taxon>
        <taxon>Spermatophyta</taxon>
        <taxon>Magnoliopsida</taxon>
        <taxon>Liliopsida</taxon>
        <taxon>Poales</taxon>
        <taxon>Poaceae</taxon>
        <taxon>PACMAD clade</taxon>
        <taxon>Panicoideae</taxon>
        <taxon>Panicodae</taxon>
        <taxon>Paniceae</taxon>
        <taxon>Panicinae</taxon>
        <taxon>Panicum</taxon>
        <taxon>Panicum sect. Panicum</taxon>
    </lineage>
</organism>
<protein>
    <submittedName>
        <fullName evidence="2">Uncharacterized protein</fullName>
    </submittedName>
</protein>
<name>A0A2T7CM64_9POAL</name>
<evidence type="ECO:0000313" key="2">
    <source>
        <dbReference type="EMBL" id="PUZ44425.1"/>
    </source>
</evidence>
<dbReference type="Gramene" id="PUZ44425">
    <property type="protein sequence ID" value="PUZ44425"/>
    <property type="gene ID" value="GQ55_8G093600"/>
</dbReference>
<dbReference type="Proteomes" id="UP000244336">
    <property type="component" value="Chromosome 8"/>
</dbReference>
<gene>
    <name evidence="2" type="ORF">GQ55_8G093600</name>
</gene>
<feature type="coiled-coil region" evidence="1">
    <location>
        <begin position="49"/>
        <end position="76"/>
    </location>
</feature>